<proteinExistence type="predicted"/>
<accession>A0A5N6RU48</accession>
<gene>
    <name evidence="2" type="ORF">FH972_020592</name>
</gene>
<reference evidence="2 3" key="1">
    <citation type="submission" date="2019-06" db="EMBL/GenBank/DDBJ databases">
        <title>A chromosomal-level reference genome of Carpinus fangiana (Coryloideae, Betulaceae).</title>
        <authorList>
            <person name="Yang X."/>
            <person name="Wang Z."/>
            <person name="Zhang L."/>
            <person name="Hao G."/>
            <person name="Liu J."/>
            <person name="Yang Y."/>
        </authorList>
    </citation>
    <scope>NUCLEOTIDE SEQUENCE [LARGE SCALE GENOMIC DNA]</scope>
    <source>
        <strain evidence="2">Cfa_2016G</strain>
        <tissue evidence="2">Leaf</tissue>
    </source>
</reference>
<organism evidence="2 3">
    <name type="scientific">Carpinus fangiana</name>
    <dbReference type="NCBI Taxonomy" id="176857"/>
    <lineage>
        <taxon>Eukaryota</taxon>
        <taxon>Viridiplantae</taxon>
        <taxon>Streptophyta</taxon>
        <taxon>Embryophyta</taxon>
        <taxon>Tracheophyta</taxon>
        <taxon>Spermatophyta</taxon>
        <taxon>Magnoliopsida</taxon>
        <taxon>eudicotyledons</taxon>
        <taxon>Gunneridae</taxon>
        <taxon>Pentapetalae</taxon>
        <taxon>rosids</taxon>
        <taxon>fabids</taxon>
        <taxon>Fagales</taxon>
        <taxon>Betulaceae</taxon>
        <taxon>Carpinus</taxon>
    </lineage>
</organism>
<dbReference type="EMBL" id="CM017328">
    <property type="protein sequence ID" value="KAE8125822.1"/>
    <property type="molecule type" value="Genomic_DNA"/>
</dbReference>
<dbReference type="OrthoDB" id="1617486at2759"/>
<evidence type="ECO:0000313" key="2">
    <source>
        <dbReference type="EMBL" id="KAE8125822.1"/>
    </source>
</evidence>
<feature type="compositionally biased region" description="Acidic residues" evidence="1">
    <location>
        <begin position="161"/>
        <end position="177"/>
    </location>
</feature>
<protein>
    <submittedName>
        <fullName evidence="2">Uncharacterized protein</fullName>
    </submittedName>
</protein>
<dbReference type="AlphaFoldDB" id="A0A5N6RU48"/>
<feature type="region of interest" description="Disordered" evidence="1">
    <location>
        <begin position="52"/>
        <end position="74"/>
    </location>
</feature>
<dbReference type="Proteomes" id="UP000327013">
    <property type="component" value="Chromosome 8"/>
</dbReference>
<keyword evidence="3" id="KW-1185">Reference proteome</keyword>
<name>A0A5N6RU48_9ROSI</name>
<sequence>MNFSAVVKPSMMTTQRALSFQHPILHSRSGSASAPKNSSACPLLSKPNRVSYNFQPSPRYQTLGAHSAQPITPKSLATDFLHSPSKEEDRNRRDLDCHYLQEKRLEGKRSDSDDYYYAVSEPRFNKLIRGNSEHDGDSEGGGSGVDDVTDGDAGGGWSFGVDEEEEEGEEAEEEDDDLRPGNKPVPEPSLEDLLALYKFAQSNLQRQ</sequence>
<evidence type="ECO:0000313" key="3">
    <source>
        <dbReference type="Proteomes" id="UP000327013"/>
    </source>
</evidence>
<evidence type="ECO:0000256" key="1">
    <source>
        <dbReference type="SAM" id="MobiDB-lite"/>
    </source>
</evidence>
<feature type="region of interest" description="Disordered" evidence="1">
    <location>
        <begin position="128"/>
        <end position="190"/>
    </location>
</feature>